<protein>
    <submittedName>
        <fullName evidence="2">Uncharacterized protein</fullName>
    </submittedName>
</protein>
<proteinExistence type="predicted"/>
<evidence type="ECO:0000313" key="2">
    <source>
        <dbReference type="EMBL" id="MED6136987.1"/>
    </source>
</evidence>
<gene>
    <name evidence="2" type="ORF">PIB30_060829</name>
</gene>
<evidence type="ECO:0000256" key="1">
    <source>
        <dbReference type="SAM" id="MobiDB-lite"/>
    </source>
</evidence>
<keyword evidence="3" id="KW-1185">Reference proteome</keyword>
<dbReference type="Proteomes" id="UP001341840">
    <property type="component" value="Unassembled WGS sequence"/>
</dbReference>
<accession>A0ABU6SKN5</accession>
<organism evidence="2 3">
    <name type="scientific">Stylosanthes scabra</name>
    <dbReference type="NCBI Taxonomy" id="79078"/>
    <lineage>
        <taxon>Eukaryota</taxon>
        <taxon>Viridiplantae</taxon>
        <taxon>Streptophyta</taxon>
        <taxon>Embryophyta</taxon>
        <taxon>Tracheophyta</taxon>
        <taxon>Spermatophyta</taxon>
        <taxon>Magnoliopsida</taxon>
        <taxon>eudicotyledons</taxon>
        <taxon>Gunneridae</taxon>
        <taxon>Pentapetalae</taxon>
        <taxon>rosids</taxon>
        <taxon>fabids</taxon>
        <taxon>Fabales</taxon>
        <taxon>Fabaceae</taxon>
        <taxon>Papilionoideae</taxon>
        <taxon>50 kb inversion clade</taxon>
        <taxon>dalbergioids sensu lato</taxon>
        <taxon>Dalbergieae</taxon>
        <taxon>Pterocarpus clade</taxon>
        <taxon>Stylosanthes</taxon>
    </lineage>
</organism>
<reference evidence="2 3" key="1">
    <citation type="journal article" date="2023" name="Plants (Basel)">
        <title>Bridging the Gap: Combining Genomics and Transcriptomics Approaches to Understand Stylosanthes scabra, an Orphan Legume from the Brazilian Caatinga.</title>
        <authorList>
            <person name="Ferreira-Neto J.R.C."/>
            <person name="da Silva M.D."/>
            <person name="Binneck E."/>
            <person name="de Melo N.F."/>
            <person name="da Silva R.H."/>
            <person name="de Melo A.L.T.M."/>
            <person name="Pandolfi V."/>
            <person name="Bustamante F.O."/>
            <person name="Brasileiro-Vidal A.C."/>
            <person name="Benko-Iseppon A.M."/>
        </authorList>
    </citation>
    <scope>NUCLEOTIDE SEQUENCE [LARGE SCALE GENOMIC DNA]</scope>
    <source>
        <tissue evidence="2">Leaves</tissue>
    </source>
</reference>
<name>A0ABU6SKN5_9FABA</name>
<sequence>MLHKFASQMVVNPQPSQPSSSTELPSHPLPNPKGVSTDKEDEFSIATVYGGIQAIPEELPEKCVDPRPCFVTCKIGKKEMPECLCDPGACASVMPLELRTAPSDKGGYKQWGISSKYFNQLIHPYPSQGAFIMSSYAIKEARRKMLQRKSDRKRLKKRKTMIKRKKGSKITPPTLKNQKKESIKVVKKKKPDQCKKERNTELKCADFKDLIGKLKMINNAFVKEGDIGELT</sequence>
<dbReference type="EMBL" id="JASCZI010060958">
    <property type="protein sequence ID" value="MED6136987.1"/>
    <property type="molecule type" value="Genomic_DNA"/>
</dbReference>
<feature type="compositionally biased region" description="Basic residues" evidence="1">
    <location>
        <begin position="150"/>
        <end position="168"/>
    </location>
</feature>
<comment type="caution">
    <text evidence="2">The sequence shown here is derived from an EMBL/GenBank/DDBJ whole genome shotgun (WGS) entry which is preliminary data.</text>
</comment>
<feature type="region of interest" description="Disordered" evidence="1">
    <location>
        <begin position="1"/>
        <end position="40"/>
    </location>
</feature>
<feature type="region of interest" description="Disordered" evidence="1">
    <location>
        <begin position="150"/>
        <end position="194"/>
    </location>
</feature>
<evidence type="ECO:0000313" key="3">
    <source>
        <dbReference type="Proteomes" id="UP001341840"/>
    </source>
</evidence>